<name>A0A919VGM4_9CLOT</name>
<dbReference type="InterPro" id="IPR008323">
    <property type="entry name" value="UCP033563"/>
</dbReference>
<protein>
    <submittedName>
        <fullName evidence="1">Chromosome partitioning protein ParB</fullName>
    </submittedName>
</protein>
<comment type="caution">
    <text evidence="1">The sequence shown here is derived from an EMBL/GenBank/DDBJ whole genome shotgun (WGS) entry which is preliminary data.</text>
</comment>
<dbReference type="PANTHER" id="PTHR36454:SF1">
    <property type="entry name" value="DUF1015 DOMAIN-CONTAINING PROTEIN"/>
    <property type="match status" value="1"/>
</dbReference>
<dbReference type="RefSeq" id="WP_212904026.1">
    <property type="nucleotide sequence ID" value="NZ_BOPZ01000016.1"/>
</dbReference>
<evidence type="ECO:0000313" key="2">
    <source>
        <dbReference type="Proteomes" id="UP000679179"/>
    </source>
</evidence>
<accession>A0A919VGM4</accession>
<dbReference type="Pfam" id="PF06245">
    <property type="entry name" value="DUF1015"/>
    <property type="match status" value="1"/>
</dbReference>
<reference evidence="1" key="1">
    <citation type="submission" date="2021-03" db="EMBL/GenBank/DDBJ databases">
        <title>Taxonomic study of Clostridium polyendosporum from meadow-gley soil under rice.</title>
        <authorList>
            <person name="Kobayashi H."/>
            <person name="Tanizawa Y."/>
            <person name="Yagura M."/>
        </authorList>
    </citation>
    <scope>NUCLEOTIDE SEQUENCE</scope>
    <source>
        <strain evidence="1">JCM 30710</strain>
    </source>
</reference>
<dbReference type="Proteomes" id="UP000679179">
    <property type="component" value="Unassembled WGS sequence"/>
</dbReference>
<dbReference type="AlphaFoldDB" id="A0A919VGM4"/>
<dbReference type="PANTHER" id="PTHR36454">
    <property type="entry name" value="LMO2823 PROTEIN"/>
    <property type="match status" value="1"/>
</dbReference>
<dbReference type="EMBL" id="BOPZ01000016">
    <property type="protein sequence ID" value="GIM29327.1"/>
    <property type="molecule type" value="Genomic_DNA"/>
</dbReference>
<keyword evidence="2" id="KW-1185">Reference proteome</keyword>
<gene>
    <name evidence="1" type="ORF">CPJCM30710_19930</name>
</gene>
<proteinExistence type="predicted"/>
<evidence type="ECO:0000313" key="1">
    <source>
        <dbReference type="EMBL" id="GIM29327.1"/>
    </source>
</evidence>
<organism evidence="1 2">
    <name type="scientific">Clostridium polyendosporum</name>
    <dbReference type="NCBI Taxonomy" id="69208"/>
    <lineage>
        <taxon>Bacteria</taxon>
        <taxon>Bacillati</taxon>
        <taxon>Bacillota</taxon>
        <taxon>Clostridia</taxon>
        <taxon>Eubacteriales</taxon>
        <taxon>Clostridiaceae</taxon>
        <taxon>Clostridium</taxon>
    </lineage>
</organism>
<dbReference type="PIRSF" id="PIRSF033563">
    <property type="entry name" value="UCP033563"/>
    <property type="match status" value="1"/>
</dbReference>
<sequence>MATIRAFKAVRPTKELSHMVAALPYDVMNSEEAREMVKDNPYSFLHVDRAEVNLPHSVNIYDESVYKKAREILHNMIEKSVFIEDKKPCLYVYRQTMNGRSQTGLVACVSIDDYINNRVKKHEHTRPDKEQDRINHVNYCDANTGPIFLTYREEHNISEIIDEWTERQPVYNFVAEDGIGHTAWVIDDKNVVDRLTALFKKVQYLYIADGHHRAASAARVGLLRREEKPNYTGEEEFNFFLSVIFPDSHLRIMDYNRVVKDLNGLKLEKFLEKVEENFYIFPRSNNEPYRPEAKHTFGLYVEGKWYKLESKEGTFDEENPIERLDVSILQKNLLYPVLGIEDERTDKRIGFVGGIRGLKELEKRANNDMKVAFSLYPTTVEDIMDIADIGEVMPPKSTWFEPKLRSGLFIHKLT</sequence>